<evidence type="ECO:0000256" key="8">
    <source>
        <dbReference type="SAM" id="MobiDB-lite"/>
    </source>
</evidence>
<dbReference type="SUPFAM" id="SSF51182">
    <property type="entry name" value="RmlC-like cupins"/>
    <property type="match status" value="1"/>
</dbReference>
<dbReference type="EC" id="5.1.3.13" evidence="3"/>
<dbReference type="PANTHER" id="PTHR21047:SF2">
    <property type="entry name" value="THYMIDINE DIPHOSPHO-4-KETO-RHAMNOSE 3,5-EPIMERASE"/>
    <property type="match status" value="1"/>
</dbReference>
<dbReference type="InterPro" id="IPR014710">
    <property type="entry name" value="RmlC-like_jellyroll"/>
</dbReference>
<dbReference type="Proteomes" id="UP001501788">
    <property type="component" value="Unassembled WGS sequence"/>
</dbReference>
<dbReference type="RefSeq" id="WP_345060201.1">
    <property type="nucleotide sequence ID" value="NZ_BAABEX010000001.1"/>
</dbReference>
<accession>A0ABP8KVK1</accession>
<dbReference type="EMBL" id="BAABEX010000001">
    <property type="protein sequence ID" value="GAA4417557.1"/>
    <property type="molecule type" value="Genomic_DNA"/>
</dbReference>
<comment type="catalytic activity">
    <reaction evidence="1">
        <text>dTDP-4-dehydro-6-deoxy-alpha-D-glucose = dTDP-4-dehydro-beta-L-rhamnose</text>
        <dbReference type="Rhea" id="RHEA:16969"/>
        <dbReference type="ChEBI" id="CHEBI:57649"/>
        <dbReference type="ChEBI" id="CHEBI:62830"/>
        <dbReference type="EC" id="5.1.3.13"/>
    </reaction>
</comment>
<comment type="caution">
    <text evidence="9">The sequence shown here is derived from an EMBL/GenBank/DDBJ whole genome shotgun (WGS) entry which is preliminary data.</text>
</comment>
<dbReference type="InterPro" id="IPR011051">
    <property type="entry name" value="RmlC_Cupin_sf"/>
</dbReference>
<name>A0ABP8KVK1_9BURK</name>
<evidence type="ECO:0000256" key="5">
    <source>
        <dbReference type="ARBA" id="ARBA00029758"/>
    </source>
</evidence>
<evidence type="ECO:0000313" key="9">
    <source>
        <dbReference type="EMBL" id="GAA4417557.1"/>
    </source>
</evidence>
<proteinExistence type="predicted"/>
<reference evidence="10" key="1">
    <citation type="journal article" date="2019" name="Int. J. Syst. Evol. Microbiol.">
        <title>The Global Catalogue of Microorganisms (GCM) 10K type strain sequencing project: providing services to taxonomists for standard genome sequencing and annotation.</title>
        <authorList>
            <consortium name="The Broad Institute Genomics Platform"/>
            <consortium name="The Broad Institute Genome Sequencing Center for Infectious Disease"/>
            <person name="Wu L."/>
            <person name="Ma J."/>
        </authorList>
    </citation>
    <scope>NUCLEOTIDE SEQUENCE [LARGE SCALE GENOMIC DNA]</scope>
    <source>
        <strain evidence="10">JCM 31890</strain>
    </source>
</reference>
<feature type="compositionally biased region" description="Low complexity" evidence="8">
    <location>
        <begin position="180"/>
        <end position="189"/>
    </location>
</feature>
<protein>
    <recommendedName>
        <fullName evidence="4">dTDP-4-dehydrorhamnose 3,5-epimerase</fullName>
        <ecNumber evidence="3">5.1.3.13</ecNumber>
    </recommendedName>
    <alternativeName>
        <fullName evidence="6">Thymidine diphospho-4-keto-rhamnose 3,5-epimerase</fullName>
    </alternativeName>
    <alternativeName>
        <fullName evidence="5">dTDP-4-keto-6-deoxyglucose 3,5-epimerase</fullName>
    </alternativeName>
    <alternativeName>
        <fullName evidence="7">dTDP-6-deoxy-D-xylo-4-hexulose 3,5-epimerase</fullName>
    </alternativeName>
</protein>
<keyword evidence="10" id="KW-1185">Reference proteome</keyword>
<organism evidence="9 10">
    <name type="scientific">Acidovorax lacteus</name>
    <dbReference type="NCBI Taxonomy" id="1924988"/>
    <lineage>
        <taxon>Bacteria</taxon>
        <taxon>Pseudomonadati</taxon>
        <taxon>Pseudomonadota</taxon>
        <taxon>Betaproteobacteria</taxon>
        <taxon>Burkholderiales</taxon>
        <taxon>Comamonadaceae</taxon>
        <taxon>Acidovorax</taxon>
    </lineage>
</organism>
<dbReference type="CDD" id="cd00438">
    <property type="entry name" value="cupin_RmlC"/>
    <property type="match status" value="1"/>
</dbReference>
<evidence type="ECO:0000256" key="4">
    <source>
        <dbReference type="ARBA" id="ARBA00019595"/>
    </source>
</evidence>
<evidence type="ECO:0000256" key="3">
    <source>
        <dbReference type="ARBA" id="ARBA00012098"/>
    </source>
</evidence>
<evidence type="ECO:0000256" key="7">
    <source>
        <dbReference type="ARBA" id="ARBA00033311"/>
    </source>
</evidence>
<gene>
    <name evidence="9" type="ORF">GCM10023090_01350</name>
</gene>
<evidence type="ECO:0000313" key="10">
    <source>
        <dbReference type="Proteomes" id="UP001501788"/>
    </source>
</evidence>
<dbReference type="PANTHER" id="PTHR21047">
    <property type="entry name" value="DTDP-6-DEOXY-D-GLUCOSE-3,5 EPIMERASE"/>
    <property type="match status" value="1"/>
</dbReference>
<dbReference type="Gene3D" id="2.60.120.10">
    <property type="entry name" value="Jelly Rolls"/>
    <property type="match status" value="1"/>
</dbReference>
<comment type="function">
    <text evidence="2">Catalyzes the epimerization of the C3' and C5'positions of dTDP-6-deoxy-D-xylo-4-hexulose, forming dTDP-6-deoxy-L-lyxo-4-hexulose.</text>
</comment>
<evidence type="ECO:0000256" key="6">
    <source>
        <dbReference type="ARBA" id="ARBA00031424"/>
    </source>
</evidence>
<dbReference type="Pfam" id="PF00908">
    <property type="entry name" value="dTDP_sugar_isom"/>
    <property type="match status" value="1"/>
</dbReference>
<evidence type="ECO:0000256" key="1">
    <source>
        <dbReference type="ARBA" id="ARBA00001298"/>
    </source>
</evidence>
<evidence type="ECO:0000256" key="2">
    <source>
        <dbReference type="ARBA" id="ARBA00001997"/>
    </source>
</evidence>
<dbReference type="InterPro" id="IPR000888">
    <property type="entry name" value="RmlC-like"/>
</dbReference>
<sequence>MQRLSADPTPLPGVLRVQRHPVGDARGALARLFCRDTLAAAGWHWPVAQVNHTVTRARGTVRGLHFQRSPAAEAKLVHCLQGAVWDVVVDLRPGSPTHLQWHAELLSADNGCALLIPPGCAHGFQTQEDDVHMLYVHSAAHAPAHEGGLHPLDARLAIAWPLPVQHLSPRDQTHPPLPATGPALLGDFS</sequence>
<feature type="region of interest" description="Disordered" evidence="8">
    <location>
        <begin position="167"/>
        <end position="189"/>
    </location>
</feature>